<evidence type="ECO:0000256" key="1">
    <source>
        <dbReference type="SAM" id="MobiDB-lite"/>
    </source>
</evidence>
<dbReference type="AlphaFoldDB" id="A0A376AJT8"/>
<dbReference type="Pfam" id="PF08239">
    <property type="entry name" value="SH3_3"/>
    <property type="match status" value="1"/>
</dbReference>
<keyword evidence="2" id="KW-0732">Signal</keyword>
<feature type="region of interest" description="Disordered" evidence="1">
    <location>
        <begin position="132"/>
        <end position="240"/>
    </location>
</feature>
<dbReference type="SMART" id="SM00287">
    <property type="entry name" value="SH3b"/>
    <property type="match status" value="1"/>
</dbReference>
<dbReference type="STRING" id="1336235.GCA_000518785_04281"/>
<sequence>MNYLRKFVLGAVFAAALPALAAAAPAYSTANVNMRSGPSTQYPPVLVIPAGSRVEIQGCMQSANWCDVAYAGYRGWVSGSYLQTTYSQRRVYVDPQYYRPLGIPTITFSIGNYWDRHYRDRDFYRDRDRWRDGEYRPRPRRDDDEWRRPPVRDPDWRRPPTRDDDWRRPPTRDPDWRRPPARDPDVRRPPTRDPDVRRPPKRDPEVRRPPKRDPDSRRDDKAVPNPRKAMCPPGEPCLLP</sequence>
<dbReference type="PROSITE" id="PS51781">
    <property type="entry name" value="SH3B"/>
    <property type="match status" value="1"/>
</dbReference>
<evidence type="ECO:0000259" key="3">
    <source>
        <dbReference type="PROSITE" id="PS51781"/>
    </source>
</evidence>
<dbReference type="Proteomes" id="UP000254764">
    <property type="component" value="Unassembled WGS sequence"/>
</dbReference>
<dbReference type="RefSeq" id="WP_115670250.1">
    <property type="nucleotide sequence ID" value="NZ_UEYP01000005.1"/>
</dbReference>
<evidence type="ECO:0000256" key="2">
    <source>
        <dbReference type="SAM" id="SignalP"/>
    </source>
</evidence>
<reference evidence="5" key="1">
    <citation type="submission" date="2018-07" db="EMBL/GenBank/DDBJ databases">
        <authorList>
            <person name="Peiro R."/>
            <person name="Begona"/>
            <person name="Cbmso G."/>
            <person name="Lopez M."/>
            <person name="Gonzalez S."/>
        </authorList>
    </citation>
    <scope>NUCLEOTIDE SEQUENCE [LARGE SCALE GENOMIC DNA]</scope>
</reference>
<name>A0A376AJT8_9HYPH</name>
<proteinExistence type="predicted"/>
<dbReference type="Gene3D" id="2.30.30.40">
    <property type="entry name" value="SH3 Domains"/>
    <property type="match status" value="1"/>
</dbReference>
<dbReference type="InterPro" id="IPR003646">
    <property type="entry name" value="SH3-like_bac-type"/>
</dbReference>
<protein>
    <recommendedName>
        <fullName evidence="3">SH3b domain-containing protein</fullName>
    </recommendedName>
</protein>
<feature type="compositionally biased region" description="Basic and acidic residues" evidence="1">
    <location>
        <begin position="132"/>
        <end position="222"/>
    </location>
</feature>
<accession>A0A376AJT8</accession>
<evidence type="ECO:0000313" key="4">
    <source>
        <dbReference type="EMBL" id="SSC67683.1"/>
    </source>
</evidence>
<organism evidence="4 5">
    <name type="scientific">Ciceribacter selenitireducens ATCC BAA-1503</name>
    <dbReference type="NCBI Taxonomy" id="1336235"/>
    <lineage>
        <taxon>Bacteria</taxon>
        <taxon>Pseudomonadati</taxon>
        <taxon>Pseudomonadota</taxon>
        <taxon>Alphaproteobacteria</taxon>
        <taxon>Hyphomicrobiales</taxon>
        <taxon>Rhizobiaceae</taxon>
        <taxon>Ciceribacter</taxon>
    </lineage>
</organism>
<evidence type="ECO:0000313" key="5">
    <source>
        <dbReference type="Proteomes" id="UP000254764"/>
    </source>
</evidence>
<feature type="domain" description="SH3b" evidence="3">
    <location>
        <begin position="23"/>
        <end position="86"/>
    </location>
</feature>
<gene>
    <name evidence="4" type="ORF">RHIZ70_3391</name>
</gene>
<dbReference type="EMBL" id="UEYP01000005">
    <property type="protein sequence ID" value="SSC67683.1"/>
    <property type="molecule type" value="Genomic_DNA"/>
</dbReference>
<feature type="signal peptide" evidence="2">
    <location>
        <begin position="1"/>
        <end position="21"/>
    </location>
</feature>
<keyword evidence="5" id="KW-1185">Reference proteome</keyword>
<feature type="chain" id="PRO_5016936390" description="SH3b domain-containing protein" evidence="2">
    <location>
        <begin position="22"/>
        <end position="240"/>
    </location>
</feature>
<dbReference type="OrthoDB" id="8074373at2"/>